<dbReference type="GeneID" id="81208403"/>
<proteinExistence type="predicted"/>
<organism evidence="2 3">
    <name type="scientific">Halobaculum halobium</name>
    <dbReference type="NCBI Taxonomy" id="3032281"/>
    <lineage>
        <taxon>Archaea</taxon>
        <taxon>Methanobacteriati</taxon>
        <taxon>Methanobacteriota</taxon>
        <taxon>Stenosarchaea group</taxon>
        <taxon>Halobacteria</taxon>
        <taxon>Halobacteriales</taxon>
        <taxon>Haloferacaceae</taxon>
        <taxon>Halobaculum</taxon>
    </lineage>
</organism>
<feature type="transmembrane region" description="Helical" evidence="1">
    <location>
        <begin position="26"/>
        <end position="44"/>
    </location>
</feature>
<evidence type="ECO:0000313" key="2">
    <source>
        <dbReference type="EMBL" id="MFC6785373.1"/>
    </source>
</evidence>
<evidence type="ECO:0000313" key="3">
    <source>
        <dbReference type="Proteomes" id="UP001596443"/>
    </source>
</evidence>
<evidence type="ECO:0008006" key="4">
    <source>
        <dbReference type="Google" id="ProtNLM"/>
    </source>
</evidence>
<dbReference type="Proteomes" id="UP001596443">
    <property type="component" value="Unassembled WGS sequence"/>
</dbReference>
<evidence type="ECO:0000256" key="1">
    <source>
        <dbReference type="SAM" id="Phobius"/>
    </source>
</evidence>
<keyword evidence="1" id="KW-0472">Membrane</keyword>
<protein>
    <recommendedName>
        <fullName evidence="4">Pilin/flagellin</fullName>
    </recommendedName>
</protein>
<dbReference type="RefSeq" id="WP_284062231.1">
    <property type="nucleotide sequence ID" value="NZ_CP126158.1"/>
</dbReference>
<keyword evidence="1" id="KW-0812">Transmembrane</keyword>
<keyword evidence="1" id="KW-1133">Transmembrane helix</keyword>
<gene>
    <name evidence="2" type="ORF">ACFQFD_05115</name>
</gene>
<reference evidence="2 3" key="1">
    <citation type="journal article" date="2019" name="Int. J. Syst. Evol. Microbiol.">
        <title>The Global Catalogue of Microorganisms (GCM) 10K type strain sequencing project: providing services to taxonomists for standard genome sequencing and annotation.</title>
        <authorList>
            <consortium name="The Broad Institute Genomics Platform"/>
            <consortium name="The Broad Institute Genome Sequencing Center for Infectious Disease"/>
            <person name="Wu L."/>
            <person name="Ma J."/>
        </authorList>
    </citation>
    <scope>NUCLEOTIDE SEQUENCE [LARGE SCALE GENOMIC DNA]</scope>
    <source>
        <strain evidence="2 3">SYNS20</strain>
    </source>
</reference>
<accession>A0ABD5T7Q2</accession>
<dbReference type="InterPro" id="IPR056613">
    <property type="entry name" value="DUF7287"/>
</dbReference>
<dbReference type="Pfam" id="PF23958">
    <property type="entry name" value="DUF7287"/>
    <property type="match status" value="1"/>
</dbReference>
<dbReference type="EMBL" id="JBHSWX010000012">
    <property type="protein sequence ID" value="MFC6785373.1"/>
    <property type="molecule type" value="Genomic_DNA"/>
</dbReference>
<name>A0ABD5T7Q2_9EURY</name>
<comment type="caution">
    <text evidence="2">The sequence shown here is derived from an EMBL/GenBank/DDBJ whole genome shotgun (WGS) entry which is preliminary data.</text>
</comment>
<dbReference type="AlphaFoldDB" id="A0ABD5T7Q2"/>
<sequence>MSDGTERGGDAADSDGCDRGQTTIDYAIGVSVFLVVVAFVFAFAPSLTAPFTGDATDAVVVADRSADRLANDLLVEDPSRPAVLDADCTAGFFDTDEPVDGDCRYDTDASDLQGALGLWSPVRTANVSVVGEGGVRVLGDGADAVSLTAGPSPPRGADVSVARRAVLLDGSDATVIVRVW</sequence>
<keyword evidence="3" id="KW-1185">Reference proteome</keyword>